<comment type="similarity">
    <text evidence="1 7">Belongs to the peptidase S24 family.</text>
</comment>
<name>A0ABV0KRJ8_9CYAN</name>
<dbReference type="InterPro" id="IPR050077">
    <property type="entry name" value="LexA_repressor"/>
</dbReference>
<dbReference type="Gene3D" id="2.10.109.10">
    <property type="entry name" value="Umud Fragment, subunit A"/>
    <property type="match status" value="1"/>
</dbReference>
<sequence>MEPNKSFLDGKKISKPKPKDGKDGRGGERDGAGRPEKTGNYKEDTKAVRIPERCANSINAMSKLQKEKIAEPLHQFLTHFQVKALGGQELQNRPSLPNQTQIIQFPSAVAATLDLPATAEQDNPGELVDLHELLVRNPSQTFIVPVAGDSMNSAGISERDLIIVEKLKDRSNLKNNSIVVALVDGSQTVKRYRKDKNGEFLVPESDNPIHKELQLTKDVNYDIMGVVLWAIRSFNNRFVF</sequence>
<protein>
    <submittedName>
        <fullName evidence="10">S24 family peptidase</fullName>
    </submittedName>
</protein>
<evidence type="ECO:0000256" key="6">
    <source>
        <dbReference type="ARBA" id="ARBA00023236"/>
    </source>
</evidence>
<reference evidence="10 11" key="1">
    <citation type="submission" date="2022-04" db="EMBL/GenBank/DDBJ databases">
        <title>Positive selection, recombination, and allopatry shape intraspecific diversity of widespread and dominant cyanobacteria.</title>
        <authorList>
            <person name="Wei J."/>
            <person name="Shu W."/>
            <person name="Hu C."/>
        </authorList>
    </citation>
    <scope>NUCLEOTIDE SEQUENCE [LARGE SCALE GENOMIC DNA]</scope>
    <source>
        <strain evidence="10 11">AS-A4</strain>
    </source>
</reference>
<keyword evidence="3 7" id="KW-0378">Hydrolase</keyword>
<keyword evidence="4 7" id="KW-0068">Autocatalytic cleavage</keyword>
<evidence type="ECO:0000256" key="8">
    <source>
        <dbReference type="SAM" id="MobiDB-lite"/>
    </source>
</evidence>
<evidence type="ECO:0000256" key="5">
    <source>
        <dbReference type="ARBA" id="ARBA00023204"/>
    </source>
</evidence>
<dbReference type="Pfam" id="PF00717">
    <property type="entry name" value="Peptidase_S24"/>
    <property type="match status" value="1"/>
</dbReference>
<dbReference type="Proteomes" id="UP001476950">
    <property type="component" value="Unassembled WGS sequence"/>
</dbReference>
<evidence type="ECO:0000256" key="1">
    <source>
        <dbReference type="ARBA" id="ARBA00007484"/>
    </source>
</evidence>
<dbReference type="PANTHER" id="PTHR33516:SF2">
    <property type="entry name" value="LEXA REPRESSOR-RELATED"/>
    <property type="match status" value="1"/>
</dbReference>
<keyword evidence="6" id="KW-0742">SOS response</keyword>
<evidence type="ECO:0000256" key="4">
    <source>
        <dbReference type="ARBA" id="ARBA00022813"/>
    </source>
</evidence>
<evidence type="ECO:0000313" key="10">
    <source>
        <dbReference type="EMBL" id="MEP1061825.1"/>
    </source>
</evidence>
<dbReference type="InterPro" id="IPR015927">
    <property type="entry name" value="Peptidase_S24_S26A/B/C"/>
</dbReference>
<dbReference type="PRINTS" id="PR00726">
    <property type="entry name" value="LEXASERPTASE"/>
</dbReference>
<comment type="caution">
    <text evidence="10">The sequence shown here is derived from an EMBL/GenBank/DDBJ whole genome shotgun (WGS) entry which is preliminary data.</text>
</comment>
<dbReference type="CDD" id="cd06529">
    <property type="entry name" value="S24_LexA-like"/>
    <property type="match status" value="1"/>
</dbReference>
<proteinExistence type="inferred from homology"/>
<dbReference type="PANTHER" id="PTHR33516">
    <property type="entry name" value="LEXA REPRESSOR"/>
    <property type="match status" value="1"/>
</dbReference>
<dbReference type="SUPFAM" id="SSF51306">
    <property type="entry name" value="LexA/Signal peptidase"/>
    <property type="match status" value="1"/>
</dbReference>
<evidence type="ECO:0000313" key="11">
    <source>
        <dbReference type="Proteomes" id="UP001476950"/>
    </source>
</evidence>
<evidence type="ECO:0000259" key="9">
    <source>
        <dbReference type="Pfam" id="PF00717"/>
    </source>
</evidence>
<gene>
    <name evidence="10" type="ORF">NDI38_25980</name>
</gene>
<dbReference type="RefSeq" id="WP_190448565.1">
    <property type="nucleotide sequence ID" value="NZ_JAMPLM010000045.1"/>
</dbReference>
<feature type="region of interest" description="Disordered" evidence="8">
    <location>
        <begin position="1"/>
        <end position="47"/>
    </location>
</feature>
<keyword evidence="2" id="KW-0227">DNA damage</keyword>
<dbReference type="InterPro" id="IPR039418">
    <property type="entry name" value="LexA-like"/>
</dbReference>
<organism evidence="10 11">
    <name type="scientific">Stenomitos frigidus AS-A4</name>
    <dbReference type="NCBI Taxonomy" id="2933935"/>
    <lineage>
        <taxon>Bacteria</taxon>
        <taxon>Bacillati</taxon>
        <taxon>Cyanobacteriota</taxon>
        <taxon>Cyanophyceae</taxon>
        <taxon>Leptolyngbyales</taxon>
        <taxon>Leptolyngbyaceae</taxon>
        <taxon>Stenomitos</taxon>
    </lineage>
</organism>
<dbReference type="InterPro" id="IPR036286">
    <property type="entry name" value="LexA/Signal_pep-like_sf"/>
</dbReference>
<evidence type="ECO:0000256" key="7">
    <source>
        <dbReference type="RuleBase" id="RU003991"/>
    </source>
</evidence>
<accession>A0ABV0KRJ8</accession>
<feature type="compositionally biased region" description="Basic and acidic residues" evidence="8">
    <location>
        <begin position="8"/>
        <end position="47"/>
    </location>
</feature>
<dbReference type="EMBL" id="JAMPLM010000045">
    <property type="protein sequence ID" value="MEP1061825.1"/>
    <property type="molecule type" value="Genomic_DNA"/>
</dbReference>
<keyword evidence="5" id="KW-0234">DNA repair</keyword>
<evidence type="ECO:0000256" key="3">
    <source>
        <dbReference type="ARBA" id="ARBA00022801"/>
    </source>
</evidence>
<evidence type="ECO:0000256" key="2">
    <source>
        <dbReference type="ARBA" id="ARBA00022763"/>
    </source>
</evidence>
<keyword evidence="11" id="KW-1185">Reference proteome</keyword>
<feature type="domain" description="Peptidase S24/S26A/S26B/S26C" evidence="9">
    <location>
        <begin position="115"/>
        <end position="227"/>
    </location>
</feature>
<dbReference type="InterPro" id="IPR006197">
    <property type="entry name" value="Peptidase_S24_LexA"/>
</dbReference>